<dbReference type="Proteomes" id="UP000585721">
    <property type="component" value="Unassembled WGS sequence"/>
</dbReference>
<comment type="function">
    <text evidence="5">Part of the twin-arginine translocation (Tat) system that transports large folded proteins containing a characteristic twin-arginine motif in their signal peptide across membranes. Together with TatB, TatC is part of a receptor directly interacting with Tat signal peptides.</text>
</comment>
<comment type="subunit">
    <text evidence="5">The Tat system comprises two distinct complexes: a TatABC complex, containing multiple copies of TatA, TatB and TatC subunits, and a separate TatA complex, containing only TatA subunits. Substrates initially bind to the TatABC complex, which probably triggers association of the separate TatA complex to form the active translocon.</text>
</comment>
<dbReference type="PANTHER" id="PTHR30371:SF0">
    <property type="entry name" value="SEC-INDEPENDENT PROTEIN TRANSLOCASE PROTEIN TATC, CHLOROPLASTIC-RELATED"/>
    <property type="match status" value="1"/>
</dbReference>
<evidence type="ECO:0000256" key="1">
    <source>
        <dbReference type="ARBA" id="ARBA00004141"/>
    </source>
</evidence>
<dbReference type="InterPro" id="IPR002033">
    <property type="entry name" value="TatC"/>
</dbReference>
<dbReference type="Pfam" id="PF00902">
    <property type="entry name" value="TatC"/>
    <property type="match status" value="1"/>
</dbReference>
<dbReference type="GO" id="GO:0065002">
    <property type="term" value="P:intracellular protein transmembrane transport"/>
    <property type="evidence" value="ECO:0007669"/>
    <property type="project" value="TreeGrafter"/>
</dbReference>
<keyword evidence="4 5" id="KW-0472">Membrane</keyword>
<organism evidence="6 7">
    <name type="scientific">Tolumonas osonensis</name>
    <dbReference type="NCBI Taxonomy" id="675874"/>
    <lineage>
        <taxon>Bacteria</taxon>
        <taxon>Pseudomonadati</taxon>
        <taxon>Pseudomonadota</taxon>
        <taxon>Gammaproteobacteria</taxon>
        <taxon>Aeromonadales</taxon>
        <taxon>Aeromonadaceae</taxon>
        <taxon>Tolumonas</taxon>
    </lineage>
</organism>
<dbReference type="NCBIfam" id="TIGR00945">
    <property type="entry name" value="tatC"/>
    <property type="match status" value="1"/>
</dbReference>
<sequence length="250" mass="28117">MNETQYTLIEHLTEIRRRLIHAMIVLGLAFGVLFYFANYLYQFLADPLLSVLPAGNQMIATQVATPFTTPLKLTLFISFLVTLPYLLYQIWAFIAPALFRHEKQRILPLIILSCALFYIGMAFAYFLVFPVMFKFFTETAPTGVQVSTDISFYLDFVLGMLFSFGASFQVPVAVWVLCWIGITTPASLAQKRSYMVVAAFTVGMILTPPDILSQTLLSIPLYLLFELGLIMGRIYSKPVSTVLVEASNDA</sequence>
<evidence type="ECO:0000256" key="5">
    <source>
        <dbReference type="HAMAP-Rule" id="MF_00902"/>
    </source>
</evidence>
<keyword evidence="2 5" id="KW-0812">Transmembrane</keyword>
<keyword evidence="3 5" id="KW-1133">Transmembrane helix</keyword>
<comment type="caution">
    <text evidence="5">Lacks conserved residue(s) required for the propagation of feature annotation.</text>
</comment>
<dbReference type="GO" id="GO:0033281">
    <property type="term" value="C:TAT protein transport complex"/>
    <property type="evidence" value="ECO:0007669"/>
    <property type="project" value="UniProtKB-UniRule"/>
</dbReference>
<accession>A0A841GAJ4</accession>
<dbReference type="PANTHER" id="PTHR30371">
    <property type="entry name" value="SEC-INDEPENDENT PROTEIN TRANSLOCASE PROTEIN TATC"/>
    <property type="match status" value="1"/>
</dbReference>
<feature type="transmembrane region" description="Helical" evidence="5">
    <location>
        <begin position="75"/>
        <end position="99"/>
    </location>
</feature>
<evidence type="ECO:0000256" key="3">
    <source>
        <dbReference type="ARBA" id="ARBA00022989"/>
    </source>
</evidence>
<evidence type="ECO:0000313" key="6">
    <source>
        <dbReference type="EMBL" id="MBB6054959.1"/>
    </source>
</evidence>
<keyword evidence="5" id="KW-0653">Protein transport</keyword>
<dbReference type="EMBL" id="JACHGR010000002">
    <property type="protein sequence ID" value="MBB6054959.1"/>
    <property type="molecule type" value="Genomic_DNA"/>
</dbReference>
<dbReference type="RefSeq" id="WP_223157750.1">
    <property type="nucleotide sequence ID" value="NZ_JACHGR010000002.1"/>
</dbReference>
<dbReference type="HAMAP" id="MF_00902">
    <property type="entry name" value="TatC"/>
    <property type="match status" value="1"/>
</dbReference>
<feature type="transmembrane region" description="Helical" evidence="5">
    <location>
        <begin position="194"/>
        <end position="211"/>
    </location>
</feature>
<keyword evidence="5" id="KW-1003">Cell membrane</keyword>
<feature type="transmembrane region" description="Helical" evidence="5">
    <location>
        <begin position="156"/>
        <end position="182"/>
    </location>
</feature>
<dbReference type="GO" id="GO:0009977">
    <property type="term" value="F:proton motive force dependent protein transmembrane transporter activity"/>
    <property type="evidence" value="ECO:0007669"/>
    <property type="project" value="TreeGrafter"/>
</dbReference>
<name>A0A841GAJ4_9GAMM</name>
<dbReference type="PRINTS" id="PR01840">
    <property type="entry name" value="TATCFAMILY"/>
</dbReference>
<keyword evidence="5" id="KW-0811">Translocation</keyword>
<reference evidence="6 7" key="1">
    <citation type="submission" date="2020-08" db="EMBL/GenBank/DDBJ databases">
        <title>Genomic Encyclopedia of Type Strains, Phase IV (KMG-IV): sequencing the most valuable type-strain genomes for metagenomic binning, comparative biology and taxonomic classification.</title>
        <authorList>
            <person name="Goeker M."/>
        </authorList>
    </citation>
    <scope>NUCLEOTIDE SEQUENCE [LARGE SCALE GENOMIC DNA]</scope>
    <source>
        <strain evidence="6 7">DSM 22975</strain>
    </source>
</reference>
<dbReference type="AlphaFoldDB" id="A0A841GAJ4"/>
<keyword evidence="5" id="KW-0813">Transport</keyword>
<proteinExistence type="inferred from homology"/>
<comment type="caution">
    <text evidence="6">The sequence shown here is derived from an EMBL/GenBank/DDBJ whole genome shotgun (WGS) entry which is preliminary data.</text>
</comment>
<keyword evidence="7" id="KW-1185">Reference proteome</keyword>
<comment type="similarity">
    <text evidence="5">Belongs to the TatC family.</text>
</comment>
<comment type="subcellular location">
    <subcellularLocation>
        <location evidence="5">Cell membrane</location>
        <topology evidence="5">Multi-pass membrane protein</topology>
    </subcellularLocation>
    <subcellularLocation>
        <location evidence="1">Membrane</location>
        <topology evidence="1">Multi-pass membrane protein</topology>
    </subcellularLocation>
</comment>
<dbReference type="GO" id="GO:0043953">
    <property type="term" value="P:protein transport by the Tat complex"/>
    <property type="evidence" value="ECO:0007669"/>
    <property type="project" value="UniProtKB-UniRule"/>
</dbReference>
<protein>
    <recommendedName>
        <fullName evidence="5">Sec-independent protein translocase protein TatC</fullName>
    </recommendedName>
</protein>
<feature type="transmembrane region" description="Helical" evidence="5">
    <location>
        <begin position="20"/>
        <end position="41"/>
    </location>
</feature>
<evidence type="ECO:0000256" key="4">
    <source>
        <dbReference type="ARBA" id="ARBA00023136"/>
    </source>
</evidence>
<feature type="transmembrane region" description="Helical" evidence="5">
    <location>
        <begin position="106"/>
        <end position="136"/>
    </location>
</feature>
<gene>
    <name evidence="5" type="primary">tatC</name>
    <name evidence="6" type="ORF">HNR75_000831</name>
</gene>
<evidence type="ECO:0000313" key="7">
    <source>
        <dbReference type="Proteomes" id="UP000585721"/>
    </source>
</evidence>
<evidence type="ECO:0000256" key="2">
    <source>
        <dbReference type="ARBA" id="ARBA00022692"/>
    </source>
</evidence>